<name>A0A2K1WTL1_POPTR</name>
<dbReference type="InParanoid" id="A0A2K1WTL1"/>
<protein>
    <submittedName>
        <fullName evidence="1">Uncharacterized protein</fullName>
    </submittedName>
</protein>
<reference evidence="1 2" key="1">
    <citation type="journal article" date="2006" name="Science">
        <title>The genome of black cottonwood, Populus trichocarpa (Torr. &amp; Gray).</title>
        <authorList>
            <person name="Tuskan G.A."/>
            <person name="Difazio S."/>
            <person name="Jansson S."/>
            <person name="Bohlmann J."/>
            <person name="Grigoriev I."/>
            <person name="Hellsten U."/>
            <person name="Putnam N."/>
            <person name="Ralph S."/>
            <person name="Rombauts S."/>
            <person name="Salamov A."/>
            <person name="Schein J."/>
            <person name="Sterck L."/>
            <person name="Aerts A."/>
            <person name="Bhalerao R.R."/>
            <person name="Bhalerao R.P."/>
            <person name="Blaudez D."/>
            <person name="Boerjan W."/>
            <person name="Brun A."/>
            <person name="Brunner A."/>
            <person name="Busov V."/>
            <person name="Campbell M."/>
            <person name="Carlson J."/>
            <person name="Chalot M."/>
            <person name="Chapman J."/>
            <person name="Chen G.L."/>
            <person name="Cooper D."/>
            <person name="Coutinho P.M."/>
            <person name="Couturier J."/>
            <person name="Covert S."/>
            <person name="Cronk Q."/>
            <person name="Cunningham R."/>
            <person name="Davis J."/>
            <person name="Degroeve S."/>
            <person name="Dejardin A."/>
            <person name="Depamphilis C."/>
            <person name="Detter J."/>
            <person name="Dirks B."/>
            <person name="Dubchak I."/>
            <person name="Duplessis S."/>
            <person name="Ehlting J."/>
            <person name="Ellis B."/>
            <person name="Gendler K."/>
            <person name="Goodstein D."/>
            <person name="Gribskov M."/>
            <person name="Grimwood J."/>
            <person name="Groover A."/>
            <person name="Gunter L."/>
            <person name="Hamberger B."/>
            <person name="Heinze B."/>
            <person name="Helariutta Y."/>
            <person name="Henrissat B."/>
            <person name="Holligan D."/>
            <person name="Holt R."/>
            <person name="Huang W."/>
            <person name="Islam-Faridi N."/>
            <person name="Jones S."/>
            <person name="Jones-Rhoades M."/>
            <person name="Jorgensen R."/>
            <person name="Joshi C."/>
            <person name="Kangasjarvi J."/>
            <person name="Karlsson J."/>
            <person name="Kelleher C."/>
            <person name="Kirkpatrick R."/>
            <person name="Kirst M."/>
            <person name="Kohler A."/>
            <person name="Kalluri U."/>
            <person name="Larimer F."/>
            <person name="Leebens-Mack J."/>
            <person name="Leple J.C."/>
            <person name="Locascio P."/>
            <person name="Lou Y."/>
            <person name="Lucas S."/>
            <person name="Martin F."/>
            <person name="Montanini B."/>
            <person name="Napoli C."/>
            <person name="Nelson D.R."/>
            <person name="Nelson C."/>
            <person name="Nieminen K."/>
            <person name="Nilsson O."/>
            <person name="Pereda V."/>
            <person name="Peter G."/>
            <person name="Philippe R."/>
            <person name="Pilate G."/>
            <person name="Poliakov A."/>
            <person name="Razumovskaya J."/>
            <person name="Richardson P."/>
            <person name="Rinaldi C."/>
            <person name="Ritland K."/>
            <person name="Rouze P."/>
            <person name="Ryaboy D."/>
            <person name="Schmutz J."/>
            <person name="Schrader J."/>
            <person name="Segerman B."/>
            <person name="Shin H."/>
            <person name="Siddiqui A."/>
            <person name="Sterky F."/>
            <person name="Terry A."/>
            <person name="Tsai C.J."/>
            <person name="Uberbacher E."/>
            <person name="Unneberg P."/>
            <person name="Vahala J."/>
            <person name="Wall K."/>
            <person name="Wessler S."/>
            <person name="Yang G."/>
            <person name="Yin T."/>
            <person name="Douglas C."/>
            <person name="Marra M."/>
            <person name="Sandberg G."/>
            <person name="Van de Peer Y."/>
            <person name="Rokhsar D."/>
        </authorList>
    </citation>
    <scope>NUCLEOTIDE SEQUENCE [LARGE SCALE GENOMIC DNA]</scope>
    <source>
        <strain evidence="2">cv. Nisqually</strain>
    </source>
</reference>
<keyword evidence="2" id="KW-1185">Reference proteome</keyword>
<accession>A0A2K1WTL1</accession>
<dbReference type="EMBL" id="CM009308">
    <property type="protein sequence ID" value="PNS91860.1"/>
    <property type="molecule type" value="Genomic_DNA"/>
</dbReference>
<proteinExistence type="predicted"/>
<dbReference type="Proteomes" id="UP000006729">
    <property type="component" value="Chromosome 19"/>
</dbReference>
<dbReference type="AlphaFoldDB" id="A0A2K1WTL1"/>
<evidence type="ECO:0000313" key="2">
    <source>
        <dbReference type="Proteomes" id="UP000006729"/>
    </source>
</evidence>
<gene>
    <name evidence="1" type="ORF">POPTR_019G133300</name>
</gene>
<evidence type="ECO:0000313" key="1">
    <source>
        <dbReference type="EMBL" id="PNS91860.1"/>
    </source>
</evidence>
<organism evidence="1 2">
    <name type="scientific">Populus trichocarpa</name>
    <name type="common">Western balsam poplar</name>
    <name type="synonym">Populus balsamifera subsp. trichocarpa</name>
    <dbReference type="NCBI Taxonomy" id="3694"/>
    <lineage>
        <taxon>Eukaryota</taxon>
        <taxon>Viridiplantae</taxon>
        <taxon>Streptophyta</taxon>
        <taxon>Embryophyta</taxon>
        <taxon>Tracheophyta</taxon>
        <taxon>Spermatophyta</taxon>
        <taxon>Magnoliopsida</taxon>
        <taxon>eudicotyledons</taxon>
        <taxon>Gunneridae</taxon>
        <taxon>Pentapetalae</taxon>
        <taxon>rosids</taxon>
        <taxon>fabids</taxon>
        <taxon>Malpighiales</taxon>
        <taxon>Salicaceae</taxon>
        <taxon>Saliceae</taxon>
        <taxon>Populus</taxon>
    </lineage>
</organism>
<sequence length="120" mass="13078">MDLENMSDPRHLNLVVSQMQSGMGLLAKSKERGFGTHVKPKTFRLGLAVSHVQGIQPSPRNVGLTLMSNLRRLNFIVSQDLAVNQVQGDVGVENMSNPRHLDLAVSQVQGDDHPLACPGK</sequence>